<dbReference type="SMART" id="SM00382">
    <property type="entry name" value="AAA"/>
    <property type="match status" value="1"/>
</dbReference>
<dbReference type="RefSeq" id="WP_209988283.1">
    <property type="nucleotide sequence ID" value="NZ_JAGINO010000024.1"/>
</dbReference>
<evidence type="ECO:0000256" key="2">
    <source>
        <dbReference type="ARBA" id="ARBA00022692"/>
    </source>
</evidence>
<protein>
    <submittedName>
        <fullName evidence="10">ATP-binding cassette subfamily B protein</fullName>
    </submittedName>
</protein>
<dbReference type="CDD" id="cd07346">
    <property type="entry name" value="ABC_6TM_exporters"/>
    <property type="match status" value="1"/>
</dbReference>
<evidence type="ECO:0000313" key="10">
    <source>
        <dbReference type="EMBL" id="MDQ0535996.1"/>
    </source>
</evidence>
<dbReference type="SUPFAM" id="SSF52540">
    <property type="entry name" value="P-loop containing nucleoside triphosphate hydrolases"/>
    <property type="match status" value="1"/>
</dbReference>
<feature type="domain" description="ABC transmembrane type-1" evidence="9">
    <location>
        <begin position="37"/>
        <end position="319"/>
    </location>
</feature>
<evidence type="ECO:0000256" key="6">
    <source>
        <dbReference type="ARBA" id="ARBA00023136"/>
    </source>
</evidence>
<evidence type="ECO:0000256" key="3">
    <source>
        <dbReference type="ARBA" id="ARBA00022741"/>
    </source>
</evidence>
<evidence type="ECO:0000256" key="7">
    <source>
        <dbReference type="SAM" id="Phobius"/>
    </source>
</evidence>
<dbReference type="GO" id="GO:0005524">
    <property type="term" value="F:ATP binding"/>
    <property type="evidence" value="ECO:0007669"/>
    <property type="project" value="UniProtKB-KW"/>
</dbReference>
<evidence type="ECO:0000259" key="8">
    <source>
        <dbReference type="PROSITE" id="PS50893"/>
    </source>
</evidence>
<organism evidence="10 11">
    <name type="scientific">Azospirillum picis</name>
    <dbReference type="NCBI Taxonomy" id="488438"/>
    <lineage>
        <taxon>Bacteria</taxon>
        <taxon>Pseudomonadati</taxon>
        <taxon>Pseudomonadota</taxon>
        <taxon>Alphaproteobacteria</taxon>
        <taxon>Rhodospirillales</taxon>
        <taxon>Azospirillaceae</taxon>
        <taxon>Azospirillum</taxon>
    </lineage>
</organism>
<dbReference type="Proteomes" id="UP001244552">
    <property type="component" value="Unassembled WGS sequence"/>
</dbReference>
<evidence type="ECO:0000259" key="9">
    <source>
        <dbReference type="PROSITE" id="PS50929"/>
    </source>
</evidence>
<dbReference type="InterPro" id="IPR039421">
    <property type="entry name" value="Type_1_exporter"/>
</dbReference>
<dbReference type="InterPro" id="IPR017871">
    <property type="entry name" value="ABC_transporter-like_CS"/>
</dbReference>
<dbReference type="PANTHER" id="PTHR24221">
    <property type="entry name" value="ATP-BINDING CASSETTE SUB-FAMILY B"/>
    <property type="match status" value="1"/>
</dbReference>
<sequence length="602" mass="64472">MSGGPGDPSLWSSDPLPGRPAAFLWGYIRRWPAHFGGLLALVVGAAACAVAVQYGMKLLVDAMAAPDTDRSSVWSPLLLFIVLIGAENALWRSAGWLACRTVVGVGVDIRLDLFRHLTGHPVHYFAEHFSGALGNRITQTAGAVGALTNTITWNILPPCIDFIGAVIVLSTIQWQMAAALALFVLVVAGVIGGVGVRGRPRHRAYSDQAAQAGGELVDVVSNMWAVKAFSARAIEAERLESKFGREAKAQRGSWLYLEKTRMLHDAFLWVMAGGMLSWAVWQWTQGRITPGDVVVVTTLTFRILHGSRDLAFALVGTTQQFGMIAETLRVIGPRHAVADAPDARPLVPLGGAIDFEAVSFAYPDGRRVFRAFSLHVPAGQRVGVVGPSGAGKSTLVGLLQRLDDPQAGRVLIDGQELTAVTQDSLRAAIAVVPQEIVLFHRSVLENIRYGRPDATDEEVMEAAHAARCDDFIRALPEGYGTLVGERGIKLSGGQRQRIGIARAILKDAPIIVLDEATSALDSHSEAEVQQALERLIHGRTVLAVAHRLSTLGGFDRIVVMADGRIVEDGPPSELHARGGAFHALWRMQAHGLGGGPAARQTG</sequence>
<proteinExistence type="predicted"/>
<evidence type="ECO:0000256" key="4">
    <source>
        <dbReference type="ARBA" id="ARBA00022840"/>
    </source>
</evidence>
<keyword evidence="3" id="KW-0547">Nucleotide-binding</keyword>
<comment type="subcellular location">
    <subcellularLocation>
        <location evidence="1">Cell membrane</location>
        <topology evidence="1">Multi-pass membrane protein</topology>
    </subcellularLocation>
</comment>
<dbReference type="Gene3D" id="1.20.1560.10">
    <property type="entry name" value="ABC transporter type 1, transmembrane domain"/>
    <property type="match status" value="1"/>
</dbReference>
<dbReference type="InterPro" id="IPR003593">
    <property type="entry name" value="AAA+_ATPase"/>
</dbReference>
<evidence type="ECO:0000256" key="5">
    <source>
        <dbReference type="ARBA" id="ARBA00022989"/>
    </source>
</evidence>
<keyword evidence="2 7" id="KW-0812">Transmembrane</keyword>
<dbReference type="InterPro" id="IPR011527">
    <property type="entry name" value="ABC1_TM_dom"/>
</dbReference>
<dbReference type="PROSITE" id="PS00211">
    <property type="entry name" value="ABC_TRANSPORTER_1"/>
    <property type="match status" value="1"/>
</dbReference>
<comment type="caution">
    <text evidence="10">The sequence shown here is derived from an EMBL/GenBank/DDBJ whole genome shotgun (WGS) entry which is preliminary data.</text>
</comment>
<dbReference type="EMBL" id="JAUSVU010000022">
    <property type="protein sequence ID" value="MDQ0535996.1"/>
    <property type="molecule type" value="Genomic_DNA"/>
</dbReference>
<keyword evidence="6 7" id="KW-0472">Membrane</keyword>
<keyword evidence="4 10" id="KW-0067">ATP-binding</keyword>
<feature type="domain" description="ABC transporter" evidence="8">
    <location>
        <begin position="353"/>
        <end position="587"/>
    </location>
</feature>
<dbReference type="Pfam" id="PF00005">
    <property type="entry name" value="ABC_tran"/>
    <property type="match status" value="1"/>
</dbReference>
<dbReference type="InterPro" id="IPR027417">
    <property type="entry name" value="P-loop_NTPase"/>
</dbReference>
<dbReference type="PROSITE" id="PS50893">
    <property type="entry name" value="ABC_TRANSPORTER_2"/>
    <property type="match status" value="1"/>
</dbReference>
<dbReference type="SUPFAM" id="SSF90123">
    <property type="entry name" value="ABC transporter transmembrane region"/>
    <property type="match status" value="1"/>
</dbReference>
<dbReference type="InterPro" id="IPR036640">
    <property type="entry name" value="ABC1_TM_sf"/>
</dbReference>
<keyword evidence="11" id="KW-1185">Reference proteome</keyword>
<dbReference type="Gene3D" id="3.40.50.300">
    <property type="entry name" value="P-loop containing nucleotide triphosphate hydrolases"/>
    <property type="match status" value="1"/>
</dbReference>
<name>A0ABU0MSA7_9PROT</name>
<reference evidence="10 11" key="1">
    <citation type="submission" date="2023-07" db="EMBL/GenBank/DDBJ databases">
        <title>Genomic Encyclopedia of Type Strains, Phase IV (KMG-IV): sequencing the most valuable type-strain genomes for metagenomic binning, comparative biology and taxonomic classification.</title>
        <authorList>
            <person name="Goeker M."/>
        </authorList>
    </citation>
    <scope>NUCLEOTIDE SEQUENCE [LARGE SCALE GENOMIC DNA]</scope>
    <source>
        <strain evidence="10 11">DSM 19922</strain>
    </source>
</reference>
<keyword evidence="5 7" id="KW-1133">Transmembrane helix</keyword>
<gene>
    <name evidence="10" type="ORF">QO018_004887</name>
</gene>
<feature type="transmembrane region" description="Helical" evidence="7">
    <location>
        <begin position="266"/>
        <end position="284"/>
    </location>
</feature>
<dbReference type="InterPro" id="IPR003439">
    <property type="entry name" value="ABC_transporter-like_ATP-bd"/>
</dbReference>
<feature type="transmembrane region" description="Helical" evidence="7">
    <location>
        <begin position="33"/>
        <end position="52"/>
    </location>
</feature>
<dbReference type="Pfam" id="PF00664">
    <property type="entry name" value="ABC_membrane"/>
    <property type="match status" value="1"/>
</dbReference>
<dbReference type="PROSITE" id="PS50929">
    <property type="entry name" value="ABC_TM1F"/>
    <property type="match status" value="1"/>
</dbReference>
<feature type="transmembrane region" description="Helical" evidence="7">
    <location>
        <begin position="176"/>
        <end position="196"/>
    </location>
</feature>
<accession>A0ABU0MSA7</accession>
<evidence type="ECO:0000313" key="11">
    <source>
        <dbReference type="Proteomes" id="UP001244552"/>
    </source>
</evidence>
<evidence type="ECO:0000256" key="1">
    <source>
        <dbReference type="ARBA" id="ARBA00004651"/>
    </source>
</evidence>
<dbReference type="PANTHER" id="PTHR24221:SF632">
    <property type="entry name" value="ATP-DEPENDENT LIPID A-CORE FLIPPASE"/>
    <property type="match status" value="1"/>
</dbReference>